<comment type="catalytic activity">
    <reaction evidence="3">
        <text>a ubiquinone + NADH + 5 H(+)(in) = a ubiquinol + NAD(+) + 4 H(+)(out)</text>
        <dbReference type="Rhea" id="RHEA:29091"/>
        <dbReference type="Rhea" id="RHEA-COMP:9565"/>
        <dbReference type="Rhea" id="RHEA-COMP:9566"/>
        <dbReference type="ChEBI" id="CHEBI:15378"/>
        <dbReference type="ChEBI" id="CHEBI:16389"/>
        <dbReference type="ChEBI" id="CHEBI:17976"/>
        <dbReference type="ChEBI" id="CHEBI:57540"/>
        <dbReference type="ChEBI" id="CHEBI:57945"/>
        <dbReference type="EC" id="7.1.1.2"/>
    </reaction>
</comment>
<gene>
    <name evidence="6" type="ORF">BPAG_LOCUS3300</name>
</gene>
<feature type="transmembrane region" description="Helical" evidence="4">
    <location>
        <begin position="20"/>
        <end position="53"/>
    </location>
</feature>
<comment type="function">
    <text evidence="1">Core subunit of the mitochondrial membrane respiratory chain NADH dehydrogenase (Complex I) that is believed to belong to the minimal assembly required for catalysis. Complex I functions in the transfer of electrons from NADH to the respiratory chain. The immediate electron acceptor for the enzyme is believed to be ubiquinone.</text>
</comment>
<evidence type="ECO:0000256" key="3">
    <source>
        <dbReference type="ARBA" id="ARBA00049551"/>
    </source>
</evidence>
<evidence type="ECO:0000313" key="6">
    <source>
        <dbReference type="EMBL" id="VDN84486.1"/>
    </source>
</evidence>
<keyword evidence="4" id="KW-1133">Transmembrane helix</keyword>
<organism evidence="8">
    <name type="scientific">Brugia pahangi</name>
    <name type="common">Filarial nematode worm</name>
    <dbReference type="NCBI Taxonomy" id="6280"/>
    <lineage>
        <taxon>Eukaryota</taxon>
        <taxon>Metazoa</taxon>
        <taxon>Ecdysozoa</taxon>
        <taxon>Nematoda</taxon>
        <taxon>Chromadorea</taxon>
        <taxon>Rhabditida</taxon>
        <taxon>Spirurina</taxon>
        <taxon>Spiruromorpha</taxon>
        <taxon>Filarioidea</taxon>
        <taxon>Onchocercidae</taxon>
        <taxon>Brugia</taxon>
    </lineage>
</organism>
<name>A0A0N4T549_BRUPA</name>
<sequence length="131" mass="15247">MLQSDCKSLAAYSSICHMGFVLLSEISICIMVNHIALITILFHGYISVLIFYFTGEFYHIAKSRLTYYYEDILILFCFFILVFFFCVLFSFFLLLYLCYGLFIVGNKVNYVCDSRAIICLPLVFELIWVGL</sequence>
<evidence type="ECO:0000256" key="2">
    <source>
        <dbReference type="ARBA" id="ARBA00012944"/>
    </source>
</evidence>
<keyword evidence="4" id="KW-0812">Transmembrane</keyword>
<keyword evidence="4" id="KW-0472">Membrane</keyword>
<dbReference type="AlphaFoldDB" id="A0A0N4T549"/>
<dbReference type="Proteomes" id="UP000278627">
    <property type="component" value="Unassembled WGS sequence"/>
</dbReference>
<evidence type="ECO:0000313" key="7">
    <source>
        <dbReference type="Proteomes" id="UP000278627"/>
    </source>
</evidence>
<proteinExistence type="predicted"/>
<dbReference type="EC" id="7.1.1.2" evidence="2"/>
<evidence type="ECO:0000256" key="1">
    <source>
        <dbReference type="ARBA" id="ARBA00003257"/>
    </source>
</evidence>
<feature type="transmembrane region" description="Helical" evidence="4">
    <location>
        <begin position="73"/>
        <end position="98"/>
    </location>
</feature>
<reference evidence="6 7" key="2">
    <citation type="submission" date="2018-11" db="EMBL/GenBank/DDBJ databases">
        <authorList>
            <consortium name="Pathogen Informatics"/>
        </authorList>
    </citation>
    <scope>NUCLEOTIDE SEQUENCE [LARGE SCALE GENOMIC DNA]</scope>
</reference>
<evidence type="ECO:0000256" key="4">
    <source>
        <dbReference type="SAM" id="Phobius"/>
    </source>
</evidence>
<protein>
    <recommendedName>
        <fullName evidence="2">NADH:ubiquinone reductase (H(+)-translocating)</fullName>
        <ecNumber evidence="2">7.1.1.2</ecNumber>
    </recommendedName>
</protein>
<dbReference type="EMBL" id="UZAD01000857">
    <property type="protein sequence ID" value="VDN84486.1"/>
    <property type="molecule type" value="Genomic_DNA"/>
</dbReference>
<accession>A0A0N4T549</accession>
<dbReference type="Pfam" id="PF00361">
    <property type="entry name" value="Proton_antipo_M"/>
    <property type="match status" value="1"/>
</dbReference>
<dbReference type="WBParaSite" id="BPAG_0000333001-mRNA-1">
    <property type="protein sequence ID" value="BPAG_0000333001-mRNA-1"/>
    <property type="gene ID" value="BPAG_0000333001"/>
</dbReference>
<keyword evidence="7" id="KW-1185">Reference proteome</keyword>
<dbReference type="InterPro" id="IPR001750">
    <property type="entry name" value="ND/Mrp_TM"/>
</dbReference>
<reference evidence="8" key="1">
    <citation type="submission" date="2017-02" db="UniProtKB">
        <authorList>
            <consortium name="WormBaseParasite"/>
        </authorList>
    </citation>
    <scope>IDENTIFICATION</scope>
</reference>
<evidence type="ECO:0000313" key="8">
    <source>
        <dbReference type="WBParaSite" id="BPAG_0000333001-mRNA-1"/>
    </source>
</evidence>
<dbReference type="GO" id="GO:0008137">
    <property type="term" value="F:NADH dehydrogenase (ubiquinone) activity"/>
    <property type="evidence" value="ECO:0007669"/>
    <property type="project" value="UniProtKB-EC"/>
</dbReference>
<evidence type="ECO:0000259" key="5">
    <source>
        <dbReference type="Pfam" id="PF00361"/>
    </source>
</evidence>
<feature type="domain" description="NADH:quinone oxidoreductase/Mrp antiporter transmembrane" evidence="5">
    <location>
        <begin position="2"/>
        <end position="88"/>
    </location>
</feature>
<dbReference type="STRING" id="6280.A0A0N4T549"/>